<dbReference type="EC" id="3.6.-.-" evidence="4"/>
<dbReference type="PANTHER" id="PTHR21340">
    <property type="entry name" value="DIADENOSINE 5,5-P1,P4-TETRAPHOSPHATE PYROPHOSPHOHYDROLASE MUTT"/>
    <property type="match status" value="1"/>
</dbReference>
<dbReference type="Proteomes" id="UP001589733">
    <property type="component" value="Unassembled WGS sequence"/>
</dbReference>
<evidence type="ECO:0000313" key="5">
    <source>
        <dbReference type="Proteomes" id="UP001589733"/>
    </source>
</evidence>
<dbReference type="Gene3D" id="3.90.79.10">
    <property type="entry name" value="Nucleoside Triphosphate Pyrophosphohydrolase"/>
    <property type="match status" value="1"/>
</dbReference>
<dbReference type="InterPro" id="IPR051325">
    <property type="entry name" value="Nudix_hydrolase_domain"/>
</dbReference>
<evidence type="ECO:0000256" key="1">
    <source>
        <dbReference type="ARBA" id="ARBA00022801"/>
    </source>
</evidence>
<keyword evidence="5" id="KW-1185">Reference proteome</keyword>
<dbReference type="PRINTS" id="PR00502">
    <property type="entry name" value="NUDIXFAMILY"/>
</dbReference>
<dbReference type="InterPro" id="IPR020084">
    <property type="entry name" value="NUDIX_hydrolase_CS"/>
</dbReference>
<proteinExistence type="inferred from homology"/>
<dbReference type="CDD" id="cd03673">
    <property type="entry name" value="NUDIX_Ap6A_hydrolase"/>
    <property type="match status" value="1"/>
</dbReference>
<gene>
    <name evidence="4" type="ORF">ACFFLM_23180</name>
</gene>
<dbReference type="Pfam" id="PF00293">
    <property type="entry name" value="NUDIX"/>
    <property type="match status" value="1"/>
</dbReference>
<evidence type="ECO:0000313" key="4">
    <source>
        <dbReference type="EMBL" id="MFB9994856.1"/>
    </source>
</evidence>
<dbReference type="PROSITE" id="PS51462">
    <property type="entry name" value="NUDIX"/>
    <property type="match status" value="1"/>
</dbReference>
<dbReference type="RefSeq" id="WP_380016216.1">
    <property type="nucleotide sequence ID" value="NZ_JBHLYR010000067.1"/>
</dbReference>
<name>A0ABV6B7I6_9DEIO</name>
<dbReference type="SUPFAM" id="SSF55811">
    <property type="entry name" value="Nudix"/>
    <property type="match status" value="1"/>
</dbReference>
<accession>A0ABV6B7I6</accession>
<sequence>MTAAHDNSPAPHSAIPGAGGVVFDSLGRVLLVRYRGSGAWAFPKGHVEPGETLEQTAVREVQEETGIRASVVAPLRATQYTNDRGEARQIHWFRMQVEAASTTLEDTFAEGGFIEAAQALAQLSYPEDQQLLRAALAQLGA</sequence>
<keyword evidence="1 2" id="KW-0378">Hydrolase</keyword>
<dbReference type="PROSITE" id="PS00893">
    <property type="entry name" value="NUDIX_BOX"/>
    <property type="match status" value="1"/>
</dbReference>
<dbReference type="PANTHER" id="PTHR21340:SF0">
    <property type="entry name" value="BIS(5'-NUCLEOSYL)-TETRAPHOSPHATASE [ASYMMETRICAL]"/>
    <property type="match status" value="1"/>
</dbReference>
<dbReference type="InterPro" id="IPR020476">
    <property type="entry name" value="Nudix_hydrolase"/>
</dbReference>
<organism evidence="4 5">
    <name type="scientific">Deinococcus oregonensis</name>
    <dbReference type="NCBI Taxonomy" id="1805970"/>
    <lineage>
        <taxon>Bacteria</taxon>
        <taxon>Thermotogati</taxon>
        <taxon>Deinococcota</taxon>
        <taxon>Deinococci</taxon>
        <taxon>Deinococcales</taxon>
        <taxon>Deinococcaceae</taxon>
        <taxon>Deinococcus</taxon>
    </lineage>
</organism>
<evidence type="ECO:0000259" key="3">
    <source>
        <dbReference type="PROSITE" id="PS51462"/>
    </source>
</evidence>
<feature type="domain" description="Nudix hydrolase" evidence="3">
    <location>
        <begin position="13"/>
        <end position="136"/>
    </location>
</feature>
<dbReference type="GO" id="GO:0016787">
    <property type="term" value="F:hydrolase activity"/>
    <property type="evidence" value="ECO:0007669"/>
    <property type="project" value="UniProtKB-KW"/>
</dbReference>
<reference evidence="4 5" key="1">
    <citation type="submission" date="2024-09" db="EMBL/GenBank/DDBJ databases">
        <authorList>
            <person name="Sun Q."/>
            <person name="Mori K."/>
        </authorList>
    </citation>
    <scope>NUCLEOTIDE SEQUENCE [LARGE SCALE GENOMIC DNA]</scope>
    <source>
        <strain evidence="4 5">JCM 13503</strain>
    </source>
</reference>
<comment type="caution">
    <text evidence="4">The sequence shown here is derived from an EMBL/GenBank/DDBJ whole genome shotgun (WGS) entry which is preliminary data.</text>
</comment>
<protein>
    <submittedName>
        <fullName evidence="4">NUDIX hydrolase</fullName>
        <ecNumber evidence="4">3.6.-.-</ecNumber>
    </submittedName>
</protein>
<dbReference type="InterPro" id="IPR015797">
    <property type="entry name" value="NUDIX_hydrolase-like_dom_sf"/>
</dbReference>
<comment type="similarity">
    <text evidence="2">Belongs to the Nudix hydrolase family.</text>
</comment>
<dbReference type="InterPro" id="IPR000086">
    <property type="entry name" value="NUDIX_hydrolase_dom"/>
</dbReference>
<evidence type="ECO:0000256" key="2">
    <source>
        <dbReference type="RuleBase" id="RU003476"/>
    </source>
</evidence>
<dbReference type="EMBL" id="JBHLYR010000067">
    <property type="protein sequence ID" value="MFB9994856.1"/>
    <property type="molecule type" value="Genomic_DNA"/>
</dbReference>